<protein>
    <recommendedName>
        <fullName evidence="6">Hydrophobin</fullName>
    </recommendedName>
</protein>
<comment type="subcellular location">
    <subcellularLocation>
        <location evidence="1 6">Secreted</location>
        <location evidence="1 6">Cell wall</location>
    </subcellularLocation>
</comment>
<proteinExistence type="inferred from homology"/>
<gene>
    <name evidence="7" type="ORF">L227DRAFT_614768</name>
</gene>
<dbReference type="Pfam" id="PF01185">
    <property type="entry name" value="Hydrophobin"/>
    <property type="match status" value="1"/>
</dbReference>
<evidence type="ECO:0000256" key="4">
    <source>
        <dbReference type="ARBA" id="ARBA00022525"/>
    </source>
</evidence>
<sequence>MMFSRVAALVLAALPALAAATPVLQSRGGGQGGGSCSTGSMQCCNSVENASSPEAKTLAGLLGIVLDAAGQVGLDCSPISVIGVVAGNNCQANAVCCTNNDEGGLISTGCIPVSL</sequence>
<organism evidence="7 8">
    <name type="scientific">Lentinus tigrinus ALCF2SS1-6</name>
    <dbReference type="NCBI Taxonomy" id="1328759"/>
    <lineage>
        <taxon>Eukaryota</taxon>
        <taxon>Fungi</taxon>
        <taxon>Dikarya</taxon>
        <taxon>Basidiomycota</taxon>
        <taxon>Agaricomycotina</taxon>
        <taxon>Agaricomycetes</taxon>
        <taxon>Polyporales</taxon>
        <taxon>Polyporaceae</taxon>
        <taxon>Lentinus</taxon>
    </lineage>
</organism>
<dbReference type="GO" id="GO:0009277">
    <property type="term" value="C:fungal-type cell wall"/>
    <property type="evidence" value="ECO:0007669"/>
    <property type="project" value="InterPro"/>
</dbReference>
<evidence type="ECO:0000256" key="2">
    <source>
        <dbReference type="ARBA" id="ARBA00010446"/>
    </source>
</evidence>
<keyword evidence="6" id="KW-0732">Signal</keyword>
<keyword evidence="4 6" id="KW-0964">Secreted</keyword>
<feature type="signal peptide" evidence="6">
    <location>
        <begin position="1"/>
        <end position="20"/>
    </location>
</feature>
<dbReference type="STRING" id="1328759.A0A5C2RYN9"/>
<comment type="similarity">
    <text evidence="2 6">Belongs to the fungal hydrophobin family.</text>
</comment>
<dbReference type="Proteomes" id="UP000313359">
    <property type="component" value="Unassembled WGS sequence"/>
</dbReference>
<evidence type="ECO:0000256" key="1">
    <source>
        <dbReference type="ARBA" id="ARBA00004191"/>
    </source>
</evidence>
<evidence type="ECO:0000313" key="7">
    <source>
        <dbReference type="EMBL" id="RPD56139.1"/>
    </source>
</evidence>
<dbReference type="AlphaFoldDB" id="A0A5C2RYN9"/>
<keyword evidence="3 6" id="KW-0134">Cell wall</keyword>
<keyword evidence="5 6" id="KW-1015">Disulfide bond</keyword>
<dbReference type="GO" id="GO:0005199">
    <property type="term" value="F:structural constituent of cell wall"/>
    <property type="evidence" value="ECO:0007669"/>
    <property type="project" value="InterPro"/>
</dbReference>
<dbReference type="OrthoDB" id="4225815at2759"/>
<keyword evidence="8" id="KW-1185">Reference proteome</keyword>
<feature type="chain" id="PRO_5023160679" description="Hydrophobin" evidence="6">
    <location>
        <begin position="21"/>
        <end position="115"/>
    </location>
</feature>
<evidence type="ECO:0000256" key="3">
    <source>
        <dbReference type="ARBA" id="ARBA00022512"/>
    </source>
</evidence>
<dbReference type="EMBL" id="ML122290">
    <property type="protein sequence ID" value="RPD56139.1"/>
    <property type="molecule type" value="Genomic_DNA"/>
</dbReference>
<evidence type="ECO:0000313" key="8">
    <source>
        <dbReference type="Proteomes" id="UP000313359"/>
    </source>
</evidence>
<dbReference type="InterPro" id="IPR001338">
    <property type="entry name" value="Class_I_Hydrophobin"/>
</dbReference>
<evidence type="ECO:0000256" key="5">
    <source>
        <dbReference type="ARBA" id="ARBA00023157"/>
    </source>
</evidence>
<name>A0A5C2RYN9_9APHY</name>
<evidence type="ECO:0000256" key="6">
    <source>
        <dbReference type="RuleBase" id="RU365009"/>
    </source>
</evidence>
<dbReference type="CDD" id="cd23507">
    <property type="entry name" value="hydrophobin_I"/>
    <property type="match status" value="1"/>
</dbReference>
<reference evidence="7" key="1">
    <citation type="journal article" date="2018" name="Genome Biol. Evol.">
        <title>Genomics and development of Lentinus tigrinus, a white-rot wood-decaying mushroom with dimorphic fruiting bodies.</title>
        <authorList>
            <person name="Wu B."/>
            <person name="Xu Z."/>
            <person name="Knudson A."/>
            <person name="Carlson A."/>
            <person name="Chen N."/>
            <person name="Kovaka S."/>
            <person name="LaButti K."/>
            <person name="Lipzen A."/>
            <person name="Pennachio C."/>
            <person name="Riley R."/>
            <person name="Schakwitz W."/>
            <person name="Umezawa K."/>
            <person name="Ohm R.A."/>
            <person name="Grigoriev I.V."/>
            <person name="Nagy L.G."/>
            <person name="Gibbons J."/>
            <person name="Hibbett D."/>
        </authorList>
    </citation>
    <scope>NUCLEOTIDE SEQUENCE [LARGE SCALE GENOMIC DNA]</scope>
    <source>
        <strain evidence="7">ALCF2SS1-6</strain>
    </source>
</reference>
<accession>A0A5C2RYN9</accession>
<dbReference type="SMART" id="SM00075">
    <property type="entry name" value="HYDRO"/>
    <property type="match status" value="1"/>
</dbReference>